<keyword evidence="10" id="KW-1185">Reference proteome</keyword>
<dbReference type="CDD" id="cd00067">
    <property type="entry name" value="GAL4"/>
    <property type="match status" value="1"/>
</dbReference>
<dbReference type="InterPro" id="IPR007219">
    <property type="entry name" value="XnlR_reg_dom"/>
</dbReference>
<keyword evidence="1" id="KW-0479">Metal-binding</keyword>
<dbReference type="PANTHER" id="PTHR47424">
    <property type="entry name" value="REGULATORY PROTEIN GAL4"/>
    <property type="match status" value="1"/>
</dbReference>
<dbReference type="InterPro" id="IPR051127">
    <property type="entry name" value="Fungal_SecMet_Regulators"/>
</dbReference>
<protein>
    <submittedName>
        <fullName evidence="9">Putative fungal-specific transcription factor</fullName>
    </submittedName>
</protein>
<keyword evidence="4" id="KW-0804">Transcription</keyword>
<evidence type="ECO:0000256" key="3">
    <source>
        <dbReference type="ARBA" id="ARBA00023125"/>
    </source>
</evidence>
<dbReference type="GO" id="GO:0000978">
    <property type="term" value="F:RNA polymerase II cis-regulatory region sequence-specific DNA binding"/>
    <property type="evidence" value="ECO:0007669"/>
    <property type="project" value="TreeGrafter"/>
</dbReference>
<organism evidence="9 10">
    <name type="scientific">Aspergillus sclerotiicarbonarius (strain CBS 121057 / IBT 28362)</name>
    <dbReference type="NCBI Taxonomy" id="1448318"/>
    <lineage>
        <taxon>Eukaryota</taxon>
        <taxon>Fungi</taxon>
        <taxon>Dikarya</taxon>
        <taxon>Ascomycota</taxon>
        <taxon>Pezizomycotina</taxon>
        <taxon>Eurotiomycetes</taxon>
        <taxon>Eurotiomycetidae</taxon>
        <taxon>Eurotiales</taxon>
        <taxon>Aspergillaceae</taxon>
        <taxon>Aspergillus</taxon>
        <taxon>Aspergillus subgen. Circumdati</taxon>
    </lineage>
</organism>
<dbReference type="CDD" id="cd12148">
    <property type="entry name" value="fungal_TF_MHR"/>
    <property type="match status" value="1"/>
</dbReference>
<gene>
    <name evidence="9" type="ORF">BO78DRAFT_472454</name>
</gene>
<dbReference type="PANTHER" id="PTHR47424:SF3">
    <property type="entry name" value="REGULATORY PROTEIN GAL4"/>
    <property type="match status" value="1"/>
</dbReference>
<accession>A0A319DY44</accession>
<name>A0A319DY44_ASPSB</name>
<dbReference type="GO" id="GO:0000981">
    <property type="term" value="F:DNA-binding transcription factor activity, RNA polymerase II-specific"/>
    <property type="evidence" value="ECO:0007669"/>
    <property type="project" value="InterPro"/>
</dbReference>
<dbReference type="GO" id="GO:0000435">
    <property type="term" value="P:positive regulation of transcription from RNA polymerase II promoter by galactose"/>
    <property type="evidence" value="ECO:0007669"/>
    <property type="project" value="TreeGrafter"/>
</dbReference>
<evidence type="ECO:0000256" key="1">
    <source>
        <dbReference type="ARBA" id="ARBA00022723"/>
    </source>
</evidence>
<sequence>MAPTLEYEKRHAALLTPLRRQRLKISTACQACRSGKVKCDGGRPVPISKAQPKPIVEHTPVRTHTPIPFSPPASRTHSLELRSTVETSTRSEHSSEAQNPDPGPDPDRAYYTAHGRFAGDVAAAIDARKGLTLTTSNRVPFVNAPLFGKADLDLPPNALDYISDLPPRTYADSLVSIYWQHIDPVEPVLDREHFSHNYEKCYSSRGSSQHADHVVWLSILNIVFALAVQRQESTLQQERNEEGNGYFQRAWALVRPETILWTSGSIELVQCLMLMNRYLHCTDNQQKTWMTAGLAMRIAQNMCCRPCSAKDREVKERVWASCIALDRALELHEISNHIQLAQKQTRNSLAARLGLSRLYQQDEYHTVAVQLDACLNKWEETLPSELKMRTLPNVADRMYQAEGYLLHLRLLHTRIYLHRPMLARYSLKSHSTPAAHTSPNRPSLSDRLLQESATMCIEAAQMVTSLILETHDPDDPIGLLPWWYRIYYLHIAGTIFLAAMFSSDLFTTAVSRSWDQVMSGLRAHENLSTYVQQCIETFETLSSRILNTDALPQEGNAGSFFDEFFQDLGFDFDSYLFGTQDVFHTC</sequence>
<evidence type="ECO:0000256" key="6">
    <source>
        <dbReference type="SAM" id="MobiDB-lite"/>
    </source>
</evidence>
<dbReference type="EMBL" id="KZ826390">
    <property type="protein sequence ID" value="PYI02721.1"/>
    <property type="molecule type" value="Genomic_DNA"/>
</dbReference>
<dbReference type="InterPro" id="IPR001138">
    <property type="entry name" value="Zn2Cys6_DnaBD"/>
</dbReference>
<dbReference type="AlphaFoldDB" id="A0A319DY44"/>
<evidence type="ECO:0000256" key="2">
    <source>
        <dbReference type="ARBA" id="ARBA00023015"/>
    </source>
</evidence>
<dbReference type="STRING" id="1448318.A0A319DY44"/>
<feature type="domain" description="Zn(2)-C6 fungal-type" evidence="7">
    <location>
        <begin position="27"/>
        <end position="44"/>
    </location>
</feature>
<feature type="domain" description="Xylanolytic transcriptional activator regulatory" evidence="8">
    <location>
        <begin position="176"/>
        <end position="308"/>
    </location>
</feature>
<evidence type="ECO:0000256" key="4">
    <source>
        <dbReference type="ARBA" id="ARBA00023163"/>
    </source>
</evidence>
<keyword evidence="5" id="KW-0539">Nucleus</keyword>
<dbReference type="InterPro" id="IPR036864">
    <property type="entry name" value="Zn2-C6_fun-type_DNA-bd_sf"/>
</dbReference>
<reference evidence="9 10" key="1">
    <citation type="submission" date="2018-02" db="EMBL/GenBank/DDBJ databases">
        <title>The genomes of Aspergillus section Nigri reveals drivers in fungal speciation.</title>
        <authorList>
            <consortium name="DOE Joint Genome Institute"/>
            <person name="Vesth T.C."/>
            <person name="Nybo J."/>
            <person name="Theobald S."/>
            <person name="Brandl J."/>
            <person name="Frisvad J.C."/>
            <person name="Nielsen K.F."/>
            <person name="Lyhne E.K."/>
            <person name="Kogle M.E."/>
            <person name="Kuo A."/>
            <person name="Riley R."/>
            <person name="Clum A."/>
            <person name="Nolan M."/>
            <person name="Lipzen A."/>
            <person name="Salamov A."/>
            <person name="Henrissat B."/>
            <person name="Wiebenga A."/>
            <person name="De vries R.P."/>
            <person name="Grigoriev I.V."/>
            <person name="Mortensen U.H."/>
            <person name="Andersen M.R."/>
            <person name="Baker S.E."/>
        </authorList>
    </citation>
    <scope>NUCLEOTIDE SEQUENCE [LARGE SCALE GENOMIC DNA]</scope>
    <source>
        <strain evidence="9 10">CBS 121057</strain>
    </source>
</reference>
<keyword evidence="2" id="KW-0805">Transcription regulation</keyword>
<evidence type="ECO:0000259" key="8">
    <source>
        <dbReference type="Pfam" id="PF04082"/>
    </source>
</evidence>
<dbReference type="GO" id="GO:0008270">
    <property type="term" value="F:zinc ion binding"/>
    <property type="evidence" value="ECO:0007669"/>
    <property type="project" value="InterPro"/>
</dbReference>
<dbReference type="Pfam" id="PF00172">
    <property type="entry name" value="Zn_clus"/>
    <property type="match status" value="1"/>
</dbReference>
<dbReference type="VEuPathDB" id="FungiDB:BO78DRAFT_472454"/>
<dbReference type="Proteomes" id="UP000248423">
    <property type="component" value="Unassembled WGS sequence"/>
</dbReference>
<keyword evidence="3" id="KW-0238">DNA-binding</keyword>
<dbReference type="GO" id="GO:0005634">
    <property type="term" value="C:nucleus"/>
    <property type="evidence" value="ECO:0007669"/>
    <property type="project" value="TreeGrafter"/>
</dbReference>
<dbReference type="Pfam" id="PF04082">
    <property type="entry name" value="Fungal_trans"/>
    <property type="match status" value="1"/>
</dbReference>
<evidence type="ECO:0000313" key="10">
    <source>
        <dbReference type="Proteomes" id="UP000248423"/>
    </source>
</evidence>
<evidence type="ECO:0000259" key="7">
    <source>
        <dbReference type="Pfam" id="PF00172"/>
    </source>
</evidence>
<evidence type="ECO:0000313" key="9">
    <source>
        <dbReference type="EMBL" id="PYI02721.1"/>
    </source>
</evidence>
<evidence type="ECO:0000256" key="5">
    <source>
        <dbReference type="ARBA" id="ARBA00023242"/>
    </source>
</evidence>
<dbReference type="OrthoDB" id="424974at2759"/>
<proteinExistence type="predicted"/>
<dbReference type="Gene3D" id="4.10.240.10">
    <property type="entry name" value="Zn(2)-C6 fungal-type DNA-binding domain"/>
    <property type="match status" value="1"/>
</dbReference>
<dbReference type="SUPFAM" id="SSF57701">
    <property type="entry name" value="Zn2/Cys6 DNA-binding domain"/>
    <property type="match status" value="1"/>
</dbReference>
<feature type="region of interest" description="Disordered" evidence="6">
    <location>
        <begin position="35"/>
        <end position="111"/>
    </location>
</feature>
<dbReference type="GO" id="GO:0006351">
    <property type="term" value="P:DNA-templated transcription"/>
    <property type="evidence" value="ECO:0007669"/>
    <property type="project" value="InterPro"/>
</dbReference>